<organism evidence="9 10">
    <name type="scientific">Pyricularia oryzae</name>
    <name type="common">Rice blast fungus</name>
    <name type="synonym">Magnaporthe oryzae</name>
    <dbReference type="NCBI Taxonomy" id="318829"/>
    <lineage>
        <taxon>Eukaryota</taxon>
        <taxon>Fungi</taxon>
        <taxon>Dikarya</taxon>
        <taxon>Ascomycota</taxon>
        <taxon>Pezizomycotina</taxon>
        <taxon>Sordariomycetes</taxon>
        <taxon>Sordariomycetidae</taxon>
        <taxon>Magnaporthales</taxon>
        <taxon>Pyriculariaceae</taxon>
        <taxon>Pyricularia</taxon>
    </lineage>
</organism>
<dbReference type="GO" id="GO:0005886">
    <property type="term" value="C:plasma membrane"/>
    <property type="evidence" value="ECO:0007669"/>
    <property type="project" value="TreeGrafter"/>
</dbReference>
<evidence type="ECO:0000256" key="5">
    <source>
        <dbReference type="ARBA" id="ARBA00023136"/>
    </source>
</evidence>
<dbReference type="PANTHER" id="PTHR24269:SF16">
    <property type="entry name" value="PROTEIN SLG1"/>
    <property type="match status" value="1"/>
</dbReference>
<keyword evidence="3" id="KW-0732">Signal</keyword>
<gene>
    <name evidence="9" type="ORF">PoMZ_10199</name>
</gene>
<dbReference type="InterPro" id="IPR051836">
    <property type="entry name" value="Kremen_rcpt"/>
</dbReference>
<evidence type="ECO:0000313" key="9">
    <source>
        <dbReference type="EMBL" id="QBZ54499.1"/>
    </source>
</evidence>
<evidence type="ECO:0000256" key="6">
    <source>
        <dbReference type="ARBA" id="ARBA00023180"/>
    </source>
</evidence>
<evidence type="ECO:0000256" key="4">
    <source>
        <dbReference type="ARBA" id="ARBA00022989"/>
    </source>
</evidence>
<feature type="region of interest" description="Disordered" evidence="7">
    <location>
        <begin position="468"/>
        <end position="502"/>
    </location>
</feature>
<evidence type="ECO:0000256" key="3">
    <source>
        <dbReference type="ARBA" id="ARBA00022729"/>
    </source>
</evidence>
<accession>A0A4P7MWS6</accession>
<evidence type="ECO:0000256" key="2">
    <source>
        <dbReference type="ARBA" id="ARBA00022692"/>
    </source>
</evidence>
<dbReference type="PROSITE" id="PS51212">
    <property type="entry name" value="WSC"/>
    <property type="match status" value="1"/>
</dbReference>
<dbReference type="EMBL" id="CP034204">
    <property type="protein sequence ID" value="QBZ54499.1"/>
    <property type="molecule type" value="Genomic_DNA"/>
</dbReference>
<evidence type="ECO:0000256" key="1">
    <source>
        <dbReference type="ARBA" id="ARBA00004167"/>
    </source>
</evidence>
<dbReference type="InterPro" id="IPR002889">
    <property type="entry name" value="WSC_carb-bd"/>
</dbReference>
<feature type="domain" description="WSC" evidence="8">
    <location>
        <begin position="681"/>
        <end position="776"/>
    </location>
</feature>
<keyword evidence="4" id="KW-1133">Transmembrane helix</keyword>
<reference evidence="9 10" key="1">
    <citation type="journal article" date="2019" name="Mol. Biol. Evol.">
        <title>Blast fungal genomes show frequent chromosomal changes, gene gains and losses, and effector gene turnover.</title>
        <authorList>
            <person name="Gomez Luciano L.B."/>
            <person name="Jason Tsai I."/>
            <person name="Chuma I."/>
            <person name="Tosa Y."/>
            <person name="Chen Y.H."/>
            <person name="Li J.Y."/>
            <person name="Li M.Y."/>
            <person name="Jade Lu M.Y."/>
            <person name="Nakayashiki H."/>
            <person name="Li W.H."/>
        </authorList>
    </citation>
    <scope>NUCLEOTIDE SEQUENCE [LARGE SCALE GENOMIC DNA]</scope>
    <source>
        <strain evidence="9">MZ5-1-6</strain>
    </source>
</reference>
<dbReference type="Pfam" id="PF01822">
    <property type="entry name" value="WSC"/>
    <property type="match status" value="1"/>
</dbReference>
<sequence>MHVLGRITTMTILRQIALFGICVLALLSAVALQTPSLGSNTIEQDLNSHSLSQMPFLELRSEPELKLNIKRDDNQLPGLLGGVLNPLLGGAAPSTPAVPAAPVLPSALPPVLPAPENAQPSAPQVPATSLPIQQAPLPPAPVLPAQTPAQQGGGGILGGIIGGLLGGGDAPAPLPEVPLPGPALAPSPAVPVPAAPAVPGADALNILGGLGGLVTDVIGKTGVLQGVVNGAGPAAPGLGPISLPDVSDIMKAAESAVSDNVPIGDVVAAVAGKVMDTVNEVANTLVPVLNETTSAIVPLADGVSAVLQHPPLGDVLGKVVDTLADFTAQVVNVTTPVLDAVDDLVPLPVSLSNIVQGAAGAVNEVAKGVNELLCDVQGVDAVSVILRKPCTELAASFATVLPEQSPLSIVVTSQTGTENILATVTNSAGSTILPILPSVSSLQAAALISTARPLGSVAALPAVPAPPPSEPLPISLSAPSLPPSVTTIRPQPSSQSPTGPLFSALQSALDSAKQSLSASLASSVLPTVPAAQPSPISASLMPSVQPAAPVQPAPSVQPAVSTWLLPSSSPLPSVLVPVPVPSSPQPSPSDLLPGPCPGRGYTCDRCSSGWFCPNGVQPRRDTPCGYGWACDDCITGFFCVPDPATLSSGLQAAVCPVPAPPPAPLLPLAPSLPRPVPALPQGRYAGCYSDSTERALGDLKFLGQADGTPMDNNQCLDMCKNAGYKLAGTEDGTECYCGNYVYNSYLIDDSRCSTPCSGDSTASCGGPWALAIYSPDGKVEVKEPAFTLTEPAPGTPETTLHIGGVRQTVVPVTMPVFMWPPPVGNVLPPMPSSSCTTNTPTTSCTKSAVPSIDAAGLLSSVGAIVSDAMIKASSVESAVLSRASTAIDGAKSMVNGGISSVVGEMNSFISVVAQQTSNPLIGVMPGPVIPSCVGSGPGCVPAASGPIPTGEPVPATGNPSVESTPGSGTPGPGIPSSGTPGSGDTPSDGATPGVPVIATYGQSKVSNSEKVDEEYASNIRQRRQARGRIGAM</sequence>
<keyword evidence="5" id="KW-0472">Membrane</keyword>
<name>A0A4P7MWS6_PYROR</name>
<evidence type="ECO:0000259" key="8">
    <source>
        <dbReference type="PROSITE" id="PS51212"/>
    </source>
</evidence>
<feature type="compositionally biased region" description="Low complexity" evidence="7">
    <location>
        <begin position="472"/>
        <end position="485"/>
    </location>
</feature>
<dbReference type="AlphaFoldDB" id="A0A4P7MWS6"/>
<evidence type="ECO:0000256" key="7">
    <source>
        <dbReference type="SAM" id="MobiDB-lite"/>
    </source>
</evidence>
<evidence type="ECO:0000313" key="10">
    <source>
        <dbReference type="Proteomes" id="UP000294847"/>
    </source>
</evidence>
<proteinExistence type="predicted"/>
<dbReference type="Proteomes" id="UP000294847">
    <property type="component" value="Chromosome 1"/>
</dbReference>
<dbReference type="SMART" id="SM00321">
    <property type="entry name" value="WSC"/>
    <property type="match status" value="1"/>
</dbReference>
<feature type="compositionally biased region" description="Low complexity" evidence="7">
    <location>
        <begin position="974"/>
        <end position="989"/>
    </location>
</feature>
<feature type="region of interest" description="Disordered" evidence="7">
    <location>
        <begin position="943"/>
        <end position="1032"/>
    </location>
</feature>
<keyword evidence="6" id="KW-0325">Glycoprotein</keyword>
<feature type="compositionally biased region" description="Polar residues" evidence="7">
    <location>
        <begin position="486"/>
        <end position="498"/>
    </location>
</feature>
<protein>
    <recommendedName>
        <fullName evidence="8">WSC domain-containing protein</fullName>
    </recommendedName>
</protein>
<keyword evidence="2" id="KW-0812">Transmembrane</keyword>
<dbReference type="PANTHER" id="PTHR24269">
    <property type="entry name" value="KREMEN PROTEIN"/>
    <property type="match status" value="1"/>
</dbReference>
<comment type="subcellular location">
    <subcellularLocation>
        <location evidence="1">Membrane</location>
        <topology evidence="1">Single-pass membrane protein</topology>
    </subcellularLocation>
</comment>